<name>A0ABW9BLU5_9BURK</name>
<evidence type="ECO:0000313" key="1">
    <source>
        <dbReference type="EMBL" id="MFM0241059.1"/>
    </source>
</evidence>
<organism evidence="1 2">
    <name type="scientific">Paraburkholderia phytofirmans</name>
    <dbReference type="NCBI Taxonomy" id="261302"/>
    <lineage>
        <taxon>Bacteria</taxon>
        <taxon>Pseudomonadati</taxon>
        <taxon>Pseudomonadota</taxon>
        <taxon>Betaproteobacteria</taxon>
        <taxon>Burkholderiales</taxon>
        <taxon>Burkholderiaceae</taxon>
        <taxon>Paraburkholderia</taxon>
    </lineage>
</organism>
<evidence type="ECO:0000313" key="2">
    <source>
        <dbReference type="Proteomes" id="UP001629274"/>
    </source>
</evidence>
<proteinExistence type="predicted"/>
<dbReference type="Gene3D" id="2.130.10.10">
    <property type="entry name" value="YVTN repeat-like/Quinoprotein amine dehydrogenase"/>
    <property type="match status" value="1"/>
</dbReference>
<dbReference type="Proteomes" id="UP001629274">
    <property type="component" value="Unassembled WGS sequence"/>
</dbReference>
<comment type="caution">
    <text evidence="1">The sequence shown here is derived from an EMBL/GenBank/DDBJ whole genome shotgun (WGS) entry which is preliminary data.</text>
</comment>
<sequence length="427" mass="48514">MTSSRVIKHPCPVHRLEPGGKHHFFGYYNKSGWDKTGSYLLANQVPMMDARLTPELEAEVGYFTLGEREAFRAVGTTRAWNWQMGCQLQWLDGEPGRKIVYNVRTGDMTARYPGFGAAIHDIDTNASTALPLPVYVVAPNSRYALCVDYRRLYVTHETIGYGEHGGPFELPLAPSDDGIYRMDLATGAAQLLVSYADLRGFHPKPSMEKAIHWVSHIEINPASSRLLFLHRWTERVADETCFLHRLITMNPDGTGMRLLECSDHPLPQLAEDFDPAAVGTFDYEKSEYQISHPLWRDDRHIVVWGPHAGSIHYHLYEDSDSGRVDVIGEGVLTENGHMTYSPVDPRWLLSDTYPDTQTNERVLFLFDTKEGLRYDIGSFYTPPDLKKENRCDLHPRWRRDGRAVCIDSVHEGERQMYVIDVSAITGA</sequence>
<protein>
    <recommendedName>
        <fullName evidence="3">Oligogalacturonate lyase domain-containing protein</fullName>
    </recommendedName>
</protein>
<evidence type="ECO:0008006" key="3">
    <source>
        <dbReference type="Google" id="ProtNLM"/>
    </source>
</evidence>
<accession>A0ABW9BLU5</accession>
<dbReference type="SUPFAM" id="SSF82171">
    <property type="entry name" value="DPP6 N-terminal domain-like"/>
    <property type="match status" value="1"/>
</dbReference>
<dbReference type="EMBL" id="JAQQDR010000008">
    <property type="protein sequence ID" value="MFM0241059.1"/>
    <property type="molecule type" value="Genomic_DNA"/>
</dbReference>
<keyword evidence="2" id="KW-1185">Reference proteome</keyword>
<reference evidence="1 2" key="1">
    <citation type="journal article" date="2024" name="Chem. Sci.">
        <title>Discovery of megapolipeptins by genome mining of a Burkholderiales bacteria collection.</title>
        <authorList>
            <person name="Paulo B.S."/>
            <person name="Recchia M.J.J."/>
            <person name="Lee S."/>
            <person name="Fergusson C.H."/>
            <person name="Romanowski S.B."/>
            <person name="Hernandez A."/>
            <person name="Krull N."/>
            <person name="Liu D.Y."/>
            <person name="Cavanagh H."/>
            <person name="Bos A."/>
            <person name="Gray C.A."/>
            <person name="Murphy B.T."/>
            <person name="Linington R.G."/>
            <person name="Eustaquio A.S."/>
        </authorList>
    </citation>
    <scope>NUCLEOTIDE SEQUENCE [LARGE SCALE GENOMIC DNA]</scope>
    <source>
        <strain evidence="1 2">RL17-351-BIE-A</strain>
    </source>
</reference>
<dbReference type="InterPro" id="IPR015943">
    <property type="entry name" value="WD40/YVTN_repeat-like_dom_sf"/>
</dbReference>
<gene>
    <name evidence="1" type="ORF">PQR03_23280</name>
</gene>
<dbReference type="RefSeq" id="WP_408261348.1">
    <property type="nucleotide sequence ID" value="NZ_JAQQCK010000004.1"/>
</dbReference>